<dbReference type="SUPFAM" id="SSF52540">
    <property type="entry name" value="P-loop containing nucleoside triphosphate hydrolases"/>
    <property type="match status" value="1"/>
</dbReference>
<reference evidence="9 10" key="1">
    <citation type="submission" date="2018-09" db="EMBL/GenBank/DDBJ databases">
        <authorList>
            <person name="Zhu H."/>
        </authorList>
    </citation>
    <scope>NUCLEOTIDE SEQUENCE [LARGE SCALE GENOMIC DNA]</scope>
    <source>
        <strain evidence="9 10">K1W22B-8</strain>
    </source>
</reference>
<keyword evidence="3 7" id="KW-0812">Transmembrane</keyword>
<evidence type="ECO:0000256" key="2">
    <source>
        <dbReference type="ARBA" id="ARBA00022475"/>
    </source>
</evidence>
<keyword evidence="5 7" id="KW-0472">Membrane</keyword>
<keyword evidence="4 7" id="KW-1133">Transmembrane helix</keyword>
<evidence type="ECO:0000256" key="3">
    <source>
        <dbReference type="ARBA" id="ARBA00022692"/>
    </source>
</evidence>
<evidence type="ECO:0000256" key="7">
    <source>
        <dbReference type="SAM" id="Phobius"/>
    </source>
</evidence>
<dbReference type="GO" id="GO:0005886">
    <property type="term" value="C:plasma membrane"/>
    <property type="evidence" value="ECO:0007669"/>
    <property type="project" value="UniProtKB-SubCell"/>
</dbReference>
<keyword evidence="6" id="KW-0175">Coiled coil</keyword>
<accession>A0A418WGF4</accession>
<dbReference type="InterPro" id="IPR050445">
    <property type="entry name" value="Bact_polysacc_biosynth/exp"/>
</dbReference>
<evidence type="ECO:0000256" key="5">
    <source>
        <dbReference type="ARBA" id="ARBA00023136"/>
    </source>
</evidence>
<feature type="coiled-coil region" evidence="6">
    <location>
        <begin position="361"/>
        <end position="412"/>
    </location>
</feature>
<evidence type="ECO:0000313" key="9">
    <source>
        <dbReference type="EMBL" id="RJF89124.1"/>
    </source>
</evidence>
<dbReference type="PANTHER" id="PTHR32309:SF31">
    <property type="entry name" value="CAPSULAR EXOPOLYSACCHARIDE FAMILY"/>
    <property type="match status" value="1"/>
</dbReference>
<evidence type="ECO:0000256" key="1">
    <source>
        <dbReference type="ARBA" id="ARBA00004651"/>
    </source>
</evidence>
<organism evidence="9 10">
    <name type="scientific">Oleomonas cavernae</name>
    <dbReference type="NCBI Taxonomy" id="2320859"/>
    <lineage>
        <taxon>Bacteria</taxon>
        <taxon>Pseudomonadati</taxon>
        <taxon>Pseudomonadota</taxon>
        <taxon>Alphaproteobacteria</taxon>
        <taxon>Acetobacterales</taxon>
        <taxon>Acetobacteraceae</taxon>
        <taxon>Oleomonas</taxon>
    </lineage>
</organism>
<name>A0A418WGF4_9PROT</name>
<dbReference type="RefSeq" id="WP_119780370.1">
    <property type="nucleotide sequence ID" value="NZ_QYUK01000011.1"/>
</dbReference>
<dbReference type="Pfam" id="PF02706">
    <property type="entry name" value="Wzz"/>
    <property type="match status" value="1"/>
</dbReference>
<comment type="caution">
    <text evidence="9">The sequence shown here is derived from an EMBL/GenBank/DDBJ whole genome shotgun (WGS) entry which is preliminary data.</text>
</comment>
<dbReference type="InterPro" id="IPR027417">
    <property type="entry name" value="P-loop_NTPase"/>
</dbReference>
<evidence type="ECO:0000313" key="10">
    <source>
        <dbReference type="Proteomes" id="UP000284605"/>
    </source>
</evidence>
<evidence type="ECO:0000256" key="4">
    <source>
        <dbReference type="ARBA" id="ARBA00022989"/>
    </source>
</evidence>
<evidence type="ECO:0000259" key="8">
    <source>
        <dbReference type="Pfam" id="PF02706"/>
    </source>
</evidence>
<dbReference type="InterPro" id="IPR003856">
    <property type="entry name" value="LPS_length_determ_N"/>
</dbReference>
<dbReference type="AlphaFoldDB" id="A0A418WGF4"/>
<gene>
    <name evidence="9" type="ORF">D3874_20855</name>
</gene>
<dbReference type="Proteomes" id="UP000284605">
    <property type="component" value="Unassembled WGS sequence"/>
</dbReference>
<protein>
    <recommendedName>
        <fullName evidence="8">Polysaccharide chain length determinant N-terminal domain-containing protein</fullName>
    </recommendedName>
</protein>
<sequence length="713" mass="77767">MVDQHASMRLGARPVAVPRSGGYTLRDVLIFVFYSWRTIVIAGLIPLLIGGAAALVTKKEYTAKGLVLVLVSREHAGTDKATGEGPAVLSIEGLKLIESEAEIIESDAVLDEVVQAIGAELLYPELGRRRVLGLLGPLPAEERPRKAIELFRRDLGAEVQGDSNVIRISFRHPDPQLAAAAATAVIDAYRARRKQVFDVVLTPFLRGEMQRFTADLQGIDGQIRAIKLRFGVIDIDQDVILGANQADTILQRTRHIKERRATVRREVVAGQARLAALPDKLFDFTEQTNVMANDEDRNTLTRLLLERDSLVRNYAPDYPPLVQVNEKIARLRAQIVEKSKPLFNTGRTVRNPVVDFITTHLMELEIENEALDDQIAELDRQYADAIKRVDALRDAQASLHELERTRKVMETIYSEYAMRTEAARIDEEALTSQPTNVRVIEMPTVPITGTTLSWSFLAAGVFGSVLFGVAGGFAANWNRQVFLLPGEAEKRLGLPGLASFVVGAPKAGDPVSEGELSHLAAQIIDAQVGEQPIRAFQLLAAHGNDGEVEVAQGLADEFASRRGLQVLLADLSDGQVVARALGLRTAAAATEEIGGLAVLPLPGSPNLFAAVAGASAPLFEMRTSLRQAVGLMGELRQRFDVIMVVAPPLARNHLGRRTAALVDATILVLRAEATRGAAAAWTRDAILDSGGDLLGFVMTGRRFHIPSRIYRWL</sequence>
<dbReference type="Gene3D" id="3.40.50.300">
    <property type="entry name" value="P-loop containing nucleotide triphosphate hydrolases"/>
    <property type="match status" value="1"/>
</dbReference>
<evidence type="ECO:0000256" key="6">
    <source>
        <dbReference type="SAM" id="Coils"/>
    </source>
</evidence>
<dbReference type="EMBL" id="QYUK01000011">
    <property type="protein sequence ID" value="RJF89124.1"/>
    <property type="molecule type" value="Genomic_DNA"/>
</dbReference>
<proteinExistence type="predicted"/>
<dbReference type="PANTHER" id="PTHR32309">
    <property type="entry name" value="TYROSINE-PROTEIN KINASE"/>
    <property type="match status" value="1"/>
</dbReference>
<comment type="subcellular location">
    <subcellularLocation>
        <location evidence="1">Cell membrane</location>
        <topology evidence="1">Multi-pass membrane protein</topology>
    </subcellularLocation>
</comment>
<dbReference type="OrthoDB" id="8430685at2"/>
<feature type="domain" description="Polysaccharide chain length determinant N-terminal" evidence="8">
    <location>
        <begin position="29"/>
        <end position="116"/>
    </location>
</feature>
<keyword evidence="2" id="KW-1003">Cell membrane</keyword>
<feature type="transmembrane region" description="Helical" evidence="7">
    <location>
        <begin position="28"/>
        <end position="56"/>
    </location>
</feature>
<keyword evidence="10" id="KW-1185">Reference proteome</keyword>
<feature type="transmembrane region" description="Helical" evidence="7">
    <location>
        <begin position="452"/>
        <end position="475"/>
    </location>
</feature>